<dbReference type="AlphaFoldDB" id="A0A9P0PPV9"/>
<evidence type="ECO:0000313" key="2">
    <source>
        <dbReference type="Proteomes" id="UP001152888"/>
    </source>
</evidence>
<dbReference type="EMBL" id="CAKOFQ010007197">
    <property type="protein sequence ID" value="CAH1994338.1"/>
    <property type="molecule type" value="Genomic_DNA"/>
</dbReference>
<proteinExistence type="predicted"/>
<sequence>MQLYGLWNVLKLCLRITIVFSLCSKIINEYTYLFITKAFPIIILDRGDVTSCPQLHLNHQLLNMLMN</sequence>
<comment type="caution">
    <text evidence="1">The sequence shown here is derived from an EMBL/GenBank/DDBJ whole genome shotgun (WGS) entry which is preliminary data.</text>
</comment>
<organism evidence="1 2">
    <name type="scientific">Acanthoscelides obtectus</name>
    <name type="common">Bean weevil</name>
    <name type="synonym">Bruchus obtectus</name>
    <dbReference type="NCBI Taxonomy" id="200917"/>
    <lineage>
        <taxon>Eukaryota</taxon>
        <taxon>Metazoa</taxon>
        <taxon>Ecdysozoa</taxon>
        <taxon>Arthropoda</taxon>
        <taxon>Hexapoda</taxon>
        <taxon>Insecta</taxon>
        <taxon>Pterygota</taxon>
        <taxon>Neoptera</taxon>
        <taxon>Endopterygota</taxon>
        <taxon>Coleoptera</taxon>
        <taxon>Polyphaga</taxon>
        <taxon>Cucujiformia</taxon>
        <taxon>Chrysomeloidea</taxon>
        <taxon>Chrysomelidae</taxon>
        <taxon>Bruchinae</taxon>
        <taxon>Bruchini</taxon>
        <taxon>Acanthoscelides</taxon>
    </lineage>
</organism>
<evidence type="ECO:0000313" key="1">
    <source>
        <dbReference type="EMBL" id="CAH1994338.1"/>
    </source>
</evidence>
<protein>
    <submittedName>
        <fullName evidence="1">Uncharacterized protein</fullName>
    </submittedName>
</protein>
<dbReference type="Proteomes" id="UP001152888">
    <property type="component" value="Unassembled WGS sequence"/>
</dbReference>
<keyword evidence="2" id="KW-1185">Reference proteome</keyword>
<gene>
    <name evidence="1" type="ORF">ACAOBT_LOCUS22067</name>
</gene>
<accession>A0A9P0PPV9</accession>
<name>A0A9P0PPV9_ACAOB</name>
<reference evidence="1" key="1">
    <citation type="submission" date="2022-03" db="EMBL/GenBank/DDBJ databases">
        <authorList>
            <person name="Sayadi A."/>
        </authorList>
    </citation>
    <scope>NUCLEOTIDE SEQUENCE</scope>
</reference>